<accession>A0AAU6UDV1</accession>
<dbReference type="InterPro" id="IPR043129">
    <property type="entry name" value="ATPase_NBD"/>
</dbReference>
<evidence type="ECO:0000313" key="2">
    <source>
        <dbReference type="EMBL" id="XAG71778.1"/>
    </source>
</evidence>
<dbReference type="AlphaFoldDB" id="A0AAU6UDV1"/>
<feature type="region of interest" description="Disordered" evidence="1">
    <location>
        <begin position="52"/>
        <end position="110"/>
    </location>
</feature>
<gene>
    <name evidence="2" type="ORF">MRN42_07105</name>
</gene>
<organism evidence="2">
    <name type="scientific">bacterium 19NY04SH03</name>
    <dbReference type="NCBI Taxonomy" id="2920647"/>
    <lineage>
        <taxon>Bacteria</taxon>
    </lineage>
</organism>
<reference evidence="2" key="1">
    <citation type="submission" date="2022-03" db="EMBL/GenBank/DDBJ databases">
        <title>Sea Food Isolates.</title>
        <authorList>
            <person name="Li c."/>
        </authorList>
    </citation>
    <scope>NUCLEOTIDE SEQUENCE</scope>
    <source>
        <strain evidence="2">19NY04SH03</strain>
    </source>
</reference>
<dbReference type="Gene3D" id="3.30.420.40">
    <property type="match status" value="1"/>
</dbReference>
<evidence type="ECO:0000256" key="1">
    <source>
        <dbReference type="SAM" id="MobiDB-lite"/>
    </source>
</evidence>
<sequence>MTISKSTQTTILLTNLLDRFKPVANGGYTLSGELTEREMDALKFALNQLSAGEASPEASITDDTASKTEHLPSLPESNSEETSDFSHRENEQTGLEEQVAPSVLPSTDQKDNQHVDYTALNTSIFDLPLGHSNSRVCLDFGTAMSKATLVHEDEHDDEIEDIEVITLGIPGDQEEISENMLISSVFIDDEGYVWFGKAAVEMSRIQTGIEQRQRIDNIKRYLSEEGLGERVPKLFNPTNTELSFEDMVLAYLAYFTWTMNEAIFPMGYNRNISRRYAMPCLDRFKHTYVSERLKLLLGQAQVLADTFATQFNDGIHLDNLVNAIKQVRELPNEYLFVKENVTEPLGVAGSLISWRDNVNSLVMVVDVGAGTSDFSLYRVKYDQKKQQSIALEVKGASRGITEAGNYLDKLLQGMILKQANINYENPLYANTVGALSLSLREYKESLFKDGFVNATLFNGEVIEVSLDEFLSLPQVAAFSTSLKECMQNILNEIDPSFVKGAPMGVLAIALTGGGAELPMVRELAQGQIQAHGTTLKLVQTDSFPKWLELDYPHLEQEYSRIAVSLGGARKRILFASGPATVTCDPVGEYSLEMY</sequence>
<protein>
    <submittedName>
        <fullName evidence="2">Uncharacterized protein</fullName>
    </submittedName>
</protein>
<proteinExistence type="predicted"/>
<dbReference type="SUPFAM" id="SSF53067">
    <property type="entry name" value="Actin-like ATPase domain"/>
    <property type="match status" value="1"/>
</dbReference>
<dbReference type="EMBL" id="CP095346">
    <property type="protein sequence ID" value="XAG71778.1"/>
    <property type="molecule type" value="Genomic_DNA"/>
</dbReference>
<name>A0AAU6UDV1_UNCXX</name>